<protein>
    <submittedName>
        <fullName evidence="1">Uncharacterized protein</fullName>
    </submittedName>
</protein>
<evidence type="ECO:0000313" key="1">
    <source>
        <dbReference type="EMBL" id="QJR28277.1"/>
    </source>
</evidence>
<gene>
    <name evidence="1" type="ORF">HKT17_00425</name>
</gene>
<dbReference type="Proteomes" id="UP000501130">
    <property type="component" value="Chromosome"/>
</dbReference>
<evidence type="ECO:0000313" key="2">
    <source>
        <dbReference type="Proteomes" id="UP000501130"/>
    </source>
</evidence>
<reference evidence="1 2" key="1">
    <citation type="submission" date="2020-05" db="EMBL/GenBank/DDBJ databases">
        <title>Compete genome of Limnobacter sp. SAORIC-580.</title>
        <authorList>
            <person name="Song J."/>
            <person name="Cho J.-C."/>
        </authorList>
    </citation>
    <scope>NUCLEOTIDE SEQUENCE [LARGE SCALE GENOMIC DNA]</scope>
    <source>
        <strain evidence="1 2">SAORIC-580</strain>
    </source>
</reference>
<name>A0ABX6N3P3_9BURK</name>
<sequence>MFNSSFGKLSLTKPAFYIPQPQHSLHDVIAHSYGVRPGQEPYFSILLDYLLALNPSVKNPRMALGSQAPRTLDFISHDPDTILCMDPKAVKARIRQVVNGGGEFSLVDTARSFEGLE</sequence>
<dbReference type="EMBL" id="CP053084">
    <property type="protein sequence ID" value="QJR28277.1"/>
    <property type="molecule type" value="Genomic_DNA"/>
</dbReference>
<dbReference type="RefSeq" id="WP_171096976.1">
    <property type="nucleotide sequence ID" value="NZ_CP053084.1"/>
</dbReference>
<organism evidence="1 2">
    <name type="scientific">Limnobacter profundi</name>
    <dbReference type="NCBI Taxonomy" id="2732163"/>
    <lineage>
        <taxon>Bacteria</taxon>
        <taxon>Pseudomonadati</taxon>
        <taxon>Pseudomonadota</taxon>
        <taxon>Betaproteobacteria</taxon>
        <taxon>Burkholderiales</taxon>
        <taxon>Burkholderiaceae</taxon>
        <taxon>Limnobacter</taxon>
    </lineage>
</organism>
<proteinExistence type="predicted"/>
<keyword evidence="2" id="KW-1185">Reference proteome</keyword>
<accession>A0ABX6N3P3</accession>